<gene>
    <name evidence="2" type="ORF">GCM10023205_77110</name>
</gene>
<name>A0ABP9IA70_9ACTN</name>
<dbReference type="EMBL" id="BAABHS010000048">
    <property type="protein sequence ID" value="GAA4993019.1"/>
    <property type="molecule type" value="Genomic_DNA"/>
</dbReference>
<organism evidence="2 3">
    <name type="scientific">Yinghuangia aomiensis</name>
    <dbReference type="NCBI Taxonomy" id="676205"/>
    <lineage>
        <taxon>Bacteria</taxon>
        <taxon>Bacillati</taxon>
        <taxon>Actinomycetota</taxon>
        <taxon>Actinomycetes</taxon>
        <taxon>Kitasatosporales</taxon>
        <taxon>Streptomycetaceae</taxon>
        <taxon>Yinghuangia</taxon>
    </lineage>
</organism>
<protein>
    <submittedName>
        <fullName evidence="2">Uncharacterized protein</fullName>
    </submittedName>
</protein>
<feature type="compositionally biased region" description="Basic residues" evidence="1">
    <location>
        <begin position="9"/>
        <end position="18"/>
    </location>
</feature>
<evidence type="ECO:0000256" key="1">
    <source>
        <dbReference type="SAM" id="MobiDB-lite"/>
    </source>
</evidence>
<sequence length="62" mass="6762">MGVPVPPRQGHRNAHHRRDPADGEAPVERDENSPSSLDLETTGSRFAAAILVTCARHHRATL</sequence>
<evidence type="ECO:0000313" key="2">
    <source>
        <dbReference type="EMBL" id="GAA4993019.1"/>
    </source>
</evidence>
<reference evidence="3" key="1">
    <citation type="journal article" date="2019" name="Int. J. Syst. Evol. Microbiol.">
        <title>The Global Catalogue of Microorganisms (GCM) 10K type strain sequencing project: providing services to taxonomists for standard genome sequencing and annotation.</title>
        <authorList>
            <consortium name="The Broad Institute Genomics Platform"/>
            <consortium name="The Broad Institute Genome Sequencing Center for Infectious Disease"/>
            <person name="Wu L."/>
            <person name="Ma J."/>
        </authorList>
    </citation>
    <scope>NUCLEOTIDE SEQUENCE [LARGE SCALE GENOMIC DNA]</scope>
    <source>
        <strain evidence="3">JCM 17986</strain>
    </source>
</reference>
<comment type="caution">
    <text evidence="2">The sequence shown here is derived from an EMBL/GenBank/DDBJ whole genome shotgun (WGS) entry which is preliminary data.</text>
</comment>
<dbReference type="RefSeq" id="WP_345680528.1">
    <property type="nucleotide sequence ID" value="NZ_BAABHS010000048.1"/>
</dbReference>
<proteinExistence type="predicted"/>
<keyword evidence="3" id="KW-1185">Reference proteome</keyword>
<accession>A0ABP9IA70</accession>
<feature type="region of interest" description="Disordered" evidence="1">
    <location>
        <begin position="1"/>
        <end position="40"/>
    </location>
</feature>
<dbReference type="Proteomes" id="UP001500466">
    <property type="component" value="Unassembled WGS sequence"/>
</dbReference>
<evidence type="ECO:0000313" key="3">
    <source>
        <dbReference type="Proteomes" id="UP001500466"/>
    </source>
</evidence>